<dbReference type="Gene3D" id="3.30.60.90">
    <property type="match status" value="1"/>
</dbReference>
<keyword evidence="2" id="KW-0479">Metal-binding</keyword>
<dbReference type="GO" id="GO:0003682">
    <property type="term" value="F:chromatin binding"/>
    <property type="evidence" value="ECO:0007669"/>
    <property type="project" value="TreeGrafter"/>
</dbReference>
<evidence type="ECO:0000313" key="15">
    <source>
        <dbReference type="EMBL" id="PWA01736.1"/>
    </source>
</evidence>
<dbReference type="PANTHER" id="PTHR12374:SF20">
    <property type="entry name" value="TRANSCRIPTIONAL ADAPTER 2-ALPHA"/>
    <property type="match status" value="1"/>
</dbReference>
<proteinExistence type="inferred from homology"/>
<evidence type="ECO:0000259" key="11">
    <source>
        <dbReference type="PROSITE" id="PS50090"/>
    </source>
</evidence>
<comment type="caution">
    <text evidence="15">The sequence shown here is derived from an EMBL/GenBank/DDBJ whole genome shotgun (WGS) entry which is preliminary data.</text>
</comment>
<dbReference type="SMART" id="SM00291">
    <property type="entry name" value="ZnF_ZZ"/>
    <property type="match status" value="1"/>
</dbReference>
<evidence type="ECO:0000256" key="5">
    <source>
        <dbReference type="ARBA" id="ARBA00023015"/>
    </source>
</evidence>
<dbReference type="InterPro" id="IPR001005">
    <property type="entry name" value="SANT/Myb"/>
</dbReference>
<evidence type="ECO:0000313" key="16">
    <source>
        <dbReference type="Proteomes" id="UP000245591"/>
    </source>
</evidence>
<dbReference type="InterPro" id="IPR043145">
    <property type="entry name" value="Znf_ZZ_sf"/>
</dbReference>
<evidence type="ECO:0000256" key="8">
    <source>
        <dbReference type="HAMAP-Rule" id="MF_03056"/>
    </source>
</evidence>
<dbReference type="InterPro" id="IPR015943">
    <property type="entry name" value="WD40/YVTN_repeat-like_dom_sf"/>
</dbReference>
<gene>
    <name evidence="15" type="ORF">BB558_002155</name>
</gene>
<dbReference type="GO" id="GO:0006338">
    <property type="term" value="P:chromatin remodeling"/>
    <property type="evidence" value="ECO:0007669"/>
    <property type="project" value="TreeGrafter"/>
</dbReference>
<dbReference type="Gene3D" id="1.10.10.10">
    <property type="entry name" value="Winged helix-like DNA-binding domain superfamily/Winged helix DNA-binding domain"/>
    <property type="match status" value="1"/>
</dbReference>
<evidence type="ECO:0000256" key="7">
    <source>
        <dbReference type="ARBA" id="ARBA00023242"/>
    </source>
</evidence>
<dbReference type="GO" id="GO:0005634">
    <property type="term" value="C:nucleus"/>
    <property type="evidence" value="ECO:0007669"/>
    <property type="project" value="UniProtKB-SubCell"/>
</dbReference>
<dbReference type="Pfam" id="PF00249">
    <property type="entry name" value="Myb_DNA-binding"/>
    <property type="match status" value="1"/>
</dbReference>
<name>A0A2U1J9I6_SMIAN</name>
<dbReference type="InterPro" id="IPR017930">
    <property type="entry name" value="Myb_dom"/>
</dbReference>
<evidence type="ECO:0000256" key="10">
    <source>
        <dbReference type="SAM" id="MobiDB-lite"/>
    </source>
</evidence>
<dbReference type="PROSITE" id="PS01357">
    <property type="entry name" value="ZF_ZZ_1"/>
    <property type="match status" value="1"/>
</dbReference>
<feature type="region of interest" description="Disordered" evidence="10">
    <location>
        <begin position="1"/>
        <end position="121"/>
    </location>
</feature>
<dbReference type="PROSITE" id="PS50090">
    <property type="entry name" value="MYB_LIKE"/>
    <property type="match status" value="1"/>
</dbReference>
<feature type="compositionally biased region" description="Polar residues" evidence="10">
    <location>
        <begin position="82"/>
        <end position="112"/>
    </location>
</feature>
<keyword evidence="6" id="KW-0804">Transcription</keyword>
<evidence type="ECO:0000256" key="6">
    <source>
        <dbReference type="ARBA" id="ARBA00023163"/>
    </source>
</evidence>
<comment type="similarity">
    <text evidence="8">Belongs to the WD repeat TRM82 family.</text>
</comment>
<dbReference type="HAMAP" id="MF_03056">
    <property type="entry name" value="TRM82"/>
    <property type="match status" value="1"/>
</dbReference>
<feature type="region of interest" description="Disordered" evidence="10">
    <location>
        <begin position="592"/>
        <end position="615"/>
    </location>
</feature>
<sequence length="927" mass="105612">MARTKNRAEVKRRRLEREQELAKLKENSSTTETQEPTNTENTQNIERTSRPEGKKQQLEREQELPKLNENSSTTEIKETQESTKNVPSEENSLEQSLNKDPSPEKTVSNDTPNLPKKDDVVGETTTNEVFSSGQKFHCDNCQSNLTDIVRISCFECPEFDLCITCFANGAEIGNHKYYHKYSVISKNTFPIFSPDWTADEELMLIDGLLQFGMGNWEETAIYVGTRTKEECELHYNTVYIDSKDWPLPNMTLELDHKTINTRAENPIKLEPKIFKVLSSQPSNHEIAGYMPGREEFEVEIENDAEQLIKDLSFGEDDNAEEKLLKQTILEIYNSKLGKRNDRKSFLLERNLIDYTKNSTIEKRKTNQERDLLNKIKVFAKIQSKNDFNLFSQGLQNELALKNRIDQLKEWRSNGITTFTDGSVYKSELANRLGRTRTVSMRECIQNLEKIQKLAVKHVQRQSGTDNSSAIKYAAKKSSISELKEVDGAHLLSIKELELCDTNKLKPRSYILLKDILLNEYLKTGSLTKENASSLLNVNKEIVFAIYDFMMLAGPDFYIYDGSNNKVVATSNTDFSSVENTVIINISEITNSAPTKDSDDETKKEPTKKKKNSKKINTRPVQINNAIRNIGVSGDSTLFALITENKKLVVVNAETFSIVNHTETLKKCNAVCFDEERNVVVADKFGDAIMYKTETFVPETLLGHVSILTDIAICKHGNKQLILTSDRDEKIRVSSYPNSYNILSFCLGHEEFVSCFEIPIFNQDYVISGSGDGSICVFHISSGSIIQKINLGEILKESLGNETPKEIGVLSIKSTKYQNGEMYIAVIIESVPFILFWKWEDKKEQKMELDKKISLLPNELPNSICFNGEKLYVSFTNNKNTNPSSLIRVYDENLVGQEIEFKTKKIEILPEPQSIFEWGTKSFDRKSK</sequence>
<dbReference type="GO" id="GO:0006357">
    <property type="term" value="P:regulation of transcription by RNA polymerase II"/>
    <property type="evidence" value="ECO:0007669"/>
    <property type="project" value="TreeGrafter"/>
</dbReference>
<dbReference type="InterPro" id="IPR028884">
    <property type="entry name" value="Trm82"/>
</dbReference>
<dbReference type="Gene3D" id="1.10.10.60">
    <property type="entry name" value="Homeodomain-like"/>
    <property type="match status" value="1"/>
</dbReference>
<dbReference type="InterPro" id="IPR036322">
    <property type="entry name" value="WD40_repeat_dom_sf"/>
</dbReference>
<dbReference type="InterPro" id="IPR001680">
    <property type="entry name" value="WD40_rpt"/>
</dbReference>
<dbReference type="UniPathway" id="UPA00989"/>
<organism evidence="15 16">
    <name type="scientific">Smittium angustum</name>
    <dbReference type="NCBI Taxonomy" id="133377"/>
    <lineage>
        <taxon>Eukaryota</taxon>
        <taxon>Fungi</taxon>
        <taxon>Fungi incertae sedis</taxon>
        <taxon>Zoopagomycota</taxon>
        <taxon>Kickxellomycotina</taxon>
        <taxon>Harpellomycetes</taxon>
        <taxon>Harpellales</taxon>
        <taxon>Legeriomycetaceae</taxon>
        <taxon>Smittium</taxon>
    </lineage>
</organism>
<evidence type="ECO:0000259" key="12">
    <source>
        <dbReference type="PROSITE" id="PS50135"/>
    </source>
</evidence>
<dbReference type="CDD" id="cd02335">
    <property type="entry name" value="ZZ_ADA2"/>
    <property type="match status" value="1"/>
</dbReference>
<accession>A0A2U1J9I6</accession>
<dbReference type="PROSITE" id="PS50135">
    <property type="entry name" value="ZF_ZZ_2"/>
    <property type="match status" value="1"/>
</dbReference>
<evidence type="ECO:0000256" key="2">
    <source>
        <dbReference type="ARBA" id="ARBA00022723"/>
    </source>
</evidence>
<keyword evidence="8" id="KW-0819">tRNA processing</keyword>
<feature type="compositionally biased region" description="Basic and acidic residues" evidence="10">
    <location>
        <begin position="47"/>
        <end position="66"/>
    </location>
</feature>
<evidence type="ECO:0000259" key="14">
    <source>
        <dbReference type="PROSITE" id="PS51294"/>
    </source>
</evidence>
<dbReference type="GO" id="GO:0003713">
    <property type="term" value="F:transcription coactivator activity"/>
    <property type="evidence" value="ECO:0007669"/>
    <property type="project" value="TreeGrafter"/>
</dbReference>
<comment type="subcellular location">
    <subcellularLocation>
        <location evidence="1 8">Nucleus</location>
    </subcellularLocation>
</comment>
<feature type="domain" description="ZZ-type" evidence="12">
    <location>
        <begin position="133"/>
        <end position="189"/>
    </location>
</feature>
<feature type="compositionally biased region" description="Basic and acidic residues" evidence="10">
    <location>
        <begin position="15"/>
        <end position="26"/>
    </location>
</feature>
<dbReference type="FunFam" id="1.10.10.10:FF:000087">
    <property type="entry name" value="Transcriptional adapter 2"/>
    <property type="match status" value="1"/>
</dbReference>
<dbReference type="PANTHER" id="PTHR12374">
    <property type="entry name" value="TRANSCRIPTIONAL ADAPTOR 2 ADA2 -RELATED"/>
    <property type="match status" value="1"/>
</dbReference>
<dbReference type="Gene3D" id="2.130.10.10">
    <property type="entry name" value="YVTN repeat-like/Quinoprotein amine dehydrogenase"/>
    <property type="match status" value="1"/>
</dbReference>
<feature type="domain" description="HTH myb-type" evidence="14">
    <location>
        <begin position="196"/>
        <end position="243"/>
    </location>
</feature>
<keyword evidence="3 9" id="KW-0863">Zinc-finger</keyword>
<dbReference type="GO" id="GO:0106004">
    <property type="term" value="P:tRNA (guanine-N7)-methylation"/>
    <property type="evidence" value="ECO:0007669"/>
    <property type="project" value="UniProtKB-UniRule"/>
</dbReference>
<feature type="domain" description="Myb-like" evidence="11">
    <location>
        <begin position="196"/>
        <end position="239"/>
    </location>
</feature>
<feature type="compositionally biased region" description="Basic residues" evidence="10">
    <location>
        <begin position="605"/>
        <end position="615"/>
    </location>
</feature>
<dbReference type="InterPro" id="IPR009057">
    <property type="entry name" value="Homeodomain-like_sf"/>
</dbReference>
<dbReference type="InterPro" id="IPR000433">
    <property type="entry name" value="Znf_ZZ"/>
</dbReference>
<keyword evidence="16" id="KW-1185">Reference proteome</keyword>
<dbReference type="Pfam" id="PF25299">
    <property type="entry name" value="ZZ_ADA2"/>
    <property type="match status" value="1"/>
</dbReference>
<dbReference type="InterPro" id="IPR055141">
    <property type="entry name" value="TADA2A_B-like_dom"/>
</dbReference>
<dbReference type="InterPro" id="IPR041983">
    <property type="entry name" value="ADA2-like_ZZ"/>
</dbReference>
<dbReference type="GO" id="GO:0008270">
    <property type="term" value="F:zinc ion binding"/>
    <property type="evidence" value="ECO:0007669"/>
    <property type="project" value="UniProtKB-KW"/>
</dbReference>
<evidence type="ECO:0000259" key="13">
    <source>
        <dbReference type="PROSITE" id="PS51293"/>
    </source>
</evidence>
<dbReference type="SUPFAM" id="SSF57850">
    <property type="entry name" value="RING/U-box"/>
    <property type="match status" value="1"/>
</dbReference>
<dbReference type="FunFam" id="3.30.60.90:FF:000008">
    <property type="entry name" value="Transcriptional adapter 2"/>
    <property type="match status" value="1"/>
</dbReference>
<dbReference type="SUPFAM" id="SSF50978">
    <property type="entry name" value="WD40 repeat-like"/>
    <property type="match status" value="1"/>
</dbReference>
<reference evidence="15 16" key="1">
    <citation type="journal article" date="2018" name="MBio">
        <title>Comparative Genomics Reveals the Core Gene Toolbox for the Fungus-Insect Symbiosis.</title>
        <authorList>
            <person name="Wang Y."/>
            <person name="Stata M."/>
            <person name="Wang W."/>
            <person name="Stajich J.E."/>
            <person name="White M.M."/>
            <person name="Moncalvo J.M."/>
        </authorList>
    </citation>
    <scope>NUCLEOTIDE SEQUENCE [LARGE SCALE GENOMIC DNA]</scope>
    <source>
        <strain evidence="15 16">AUS-126-30</strain>
    </source>
</reference>
<comment type="pathway">
    <text evidence="8">tRNA modification; N(7)-methylguanine-tRNA biosynthesis.</text>
</comment>
<evidence type="ECO:0000256" key="1">
    <source>
        <dbReference type="ARBA" id="ARBA00004123"/>
    </source>
</evidence>
<keyword evidence="4" id="KW-0862">Zinc</keyword>
<dbReference type="Pfam" id="PF22941">
    <property type="entry name" value="TADA2A-like_3rd"/>
    <property type="match status" value="1"/>
</dbReference>
<keyword evidence="7 8" id="KW-0539">Nucleus</keyword>
<keyword evidence="8" id="KW-0677">Repeat</keyword>
<feature type="compositionally biased region" description="Low complexity" evidence="10">
    <location>
        <begin position="27"/>
        <end position="44"/>
    </location>
</feature>
<dbReference type="CDD" id="cd00167">
    <property type="entry name" value="SANT"/>
    <property type="match status" value="1"/>
</dbReference>
<dbReference type="Proteomes" id="UP000245591">
    <property type="component" value="Unassembled WGS sequence"/>
</dbReference>
<dbReference type="EMBL" id="MBFU01000136">
    <property type="protein sequence ID" value="PWA01736.1"/>
    <property type="molecule type" value="Genomic_DNA"/>
</dbReference>
<dbReference type="SMART" id="SM00717">
    <property type="entry name" value="SANT"/>
    <property type="match status" value="1"/>
</dbReference>
<dbReference type="GO" id="GO:0070461">
    <property type="term" value="C:SAGA-type complex"/>
    <property type="evidence" value="ECO:0007669"/>
    <property type="project" value="TreeGrafter"/>
</dbReference>
<dbReference type="PROSITE" id="PS51294">
    <property type="entry name" value="HTH_MYB"/>
    <property type="match status" value="1"/>
</dbReference>
<dbReference type="SUPFAM" id="SSF46689">
    <property type="entry name" value="Homeodomain-like"/>
    <property type="match status" value="2"/>
</dbReference>
<dbReference type="AlphaFoldDB" id="A0A2U1J9I6"/>
<keyword evidence="8" id="KW-0853">WD repeat</keyword>
<protein>
    <submittedName>
        <fullName evidence="15">Uncharacterized protein</fullName>
    </submittedName>
</protein>
<dbReference type="InterPro" id="IPR017884">
    <property type="entry name" value="SANT_dom"/>
</dbReference>
<comment type="function">
    <text evidence="8">Required for the formation of N(7)-methylguanine at position 46 (m7G46) in tRNA. In the complex, it is required to stabilize and induce conformational changes of the catalytic subunit.</text>
</comment>
<dbReference type="SMART" id="SM00320">
    <property type="entry name" value="WD40"/>
    <property type="match status" value="2"/>
</dbReference>
<feature type="domain" description="SANT" evidence="13">
    <location>
        <begin position="191"/>
        <end position="243"/>
    </location>
</feature>
<dbReference type="PROSITE" id="PS51293">
    <property type="entry name" value="SANT"/>
    <property type="match status" value="1"/>
</dbReference>
<dbReference type="InterPro" id="IPR036388">
    <property type="entry name" value="WH-like_DNA-bd_sf"/>
</dbReference>
<evidence type="ECO:0000256" key="4">
    <source>
        <dbReference type="ARBA" id="ARBA00022833"/>
    </source>
</evidence>
<keyword evidence="5" id="KW-0805">Transcription regulation</keyword>
<evidence type="ECO:0000256" key="9">
    <source>
        <dbReference type="PROSITE-ProRule" id="PRU00228"/>
    </source>
</evidence>
<evidence type="ECO:0000256" key="3">
    <source>
        <dbReference type="ARBA" id="ARBA00022771"/>
    </source>
</evidence>
<dbReference type="GO" id="GO:0005829">
    <property type="term" value="C:cytosol"/>
    <property type="evidence" value="ECO:0007669"/>
    <property type="project" value="UniProtKB-ARBA"/>
</dbReference>